<dbReference type="STRING" id="1450648.CLORY_16320"/>
<keyword evidence="3" id="KW-0804">Transcription</keyword>
<evidence type="ECO:0000259" key="4">
    <source>
        <dbReference type="PROSITE" id="PS50949"/>
    </source>
</evidence>
<keyword evidence="1" id="KW-0805">Transcription regulation</keyword>
<dbReference type="Pfam" id="PF13377">
    <property type="entry name" value="Peripla_BP_3"/>
    <property type="match status" value="1"/>
</dbReference>
<dbReference type="AlphaFoldDB" id="A0A1V4IRV5"/>
<dbReference type="InterPro" id="IPR036388">
    <property type="entry name" value="WH-like_DNA-bd_sf"/>
</dbReference>
<dbReference type="Gene3D" id="1.10.10.10">
    <property type="entry name" value="Winged helix-like DNA-binding domain superfamily/Winged helix DNA-binding domain"/>
    <property type="match status" value="1"/>
</dbReference>
<dbReference type="CDD" id="cd07377">
    <property type="entry name" value="WHTH_GntR"/>
    <property type="match status" value="1"/>
</dbReference>
<dbReference type="PRINTS" id="PR00035">
    <property type="entry name" value="HTHGNTR"/>
</dbReference>
<dbReference type="Gene3D" id="3.40.50.2300">
    <property type="match status" value="2"/>
</dbReference>
<dbReference type="SUPFAM" id="SSF46785">
    <property type="entry name" value="Winged helix' DNA-binding domain"/>
    <property type="match status" value="1"/>
</dbReference>
<protein>
    <submittedName>
        <fullName evidence="5">Arabinose metabolism transcriptional repressor</fullName>
    </submittedName>
</protein>
<dbReference type="CDD" id="cd06267">
    <property type="entry name" value="PBP1_LacI_sugar_binding-like"/>
    <property type="match status" value="1"/>
</dbReference>
<proteinExistence type="predicted"/>
<evidence type="ECO:0000313" key="5">
    <source>
        <dbReference type="EMBL" id="OPJ62752.1"/>
    </source>
</evidence>
<evidence type="ECO:0000256" key="3">
    <source>
        <dbReference type="ARBA" id="ARBA00023163"/>
    </source>
</evidence>
<dbReference type="InterPro" id="IPR036390">
    <property type="entry name" value="WH_DNA-bd_sf"/>
</dbReference>
<dbReference type="GO" id="GO:0003700">
    <property type="term" value="F:DNA-binding transcription factor activity"/>
    <property type="evidence" value="ECO:0007669"/>
    <property type="project" value="InterPro"/>
</dbReference>
<feature type="domain" description="HTH gntR-type" evidence="4">
    <location>
        <begin position="4"/>
        <end position="72"/>
    </location>
</feature>
<dbReference type="SMART" id="SM00345">
    <property type="entry name" value="HTH_GNTR"/>
    <property type="match status" value="1"/>
</dbReference>
<dbReference type="InterPro" id="IPR028082">
    <property type="entry name" value="Peripla_BP_I"/>
</dbReference>
<dbReference type="GO" id="GO:0000976">
    <property type="term" value="F:transcription cis-regulatory region binding"/>
    <property type="evidence" value="ECO:0007669"/>
    <property type="project" value="TreeGrafter"/>
</dbReference>
<gene>
    <name evidence="5" type="primary">araR_2</name>
    <name evidence="5" type="ORF">CLORY_16320</name>
</gene>
<name>A0A1V4IRV5_9CLOT</name>
<dbReference type="OrthoDB" id="46236at2"/>
<dbReference type="InterPro" id="IPR046335">
    <property type="entry name" value="LacI/GalR-like_sensor"/>
</dbReference>
<evidence type="ECO:0000313" key="6">
    <source>
        <dbReference type="Proteomes" id="UP000190080"/>
    </source>
</evidence>
<dbReference type="Pfam" id="PF00392">
    <property type="entry name" value="GntR"/>
    <property type="match status" value="1"/>
</dbReference>
<evidence type="ECO:0000256" key="2">
    <source>
        <dbReference type="ARBA" id="ARBA00023125"/>
    </source>
</evidence>
<keyword evidence="6" id="KW-1185">Reference proteome</keyword>
<organism evidence="5 6">
    <name type="scientific">Clostridium oryzae</name>
    <dbReference type="NCBI Taxonomy" id="1450648"/>
    <lineage>
        <taxon>Bacteria</taxon>
        <taxon>Bacillati</taxon>
        <taxon>Bacillota</taxon>
        <taxon>Clostridia</taxon>
        <taxon>Eubacteriales</taxon>
        <taxon>Clostridiaceae</taxon>
        <taxon>Clostridium</taxon>
    </lineage>
</organism>
<evidence type="ECO:0000256" key="1">
    <source>
        <dbReference type="ARBA" id="ARBA00023015"/>
    </source>
</evidence>
<dbReference type="SUPFAM" id="SSF53822">
    <property type="entry name" value="Periplasmic binding protein-like I"/>
    <property type="match status" value="1"/>
</dbReference>
<accession>A0A1V4IRV5</accession>
<comment type="caution">
    <text evidence="5">The sequence shown here is derived from an EMBL/GenBank/DDBJ whole genome shotgun (WGS) entry which is preliminary data.</text>
</comment>
<keyword evidence="2" id="KW-0238">DNA-binding</keyword>
<dbReference type="RefSeq" id="WP_079423135.1">
    <property type="nucleotide sequence ID" value="NZ_MZGV01000013.1"/>
</dbReference>
<dbReference type="Proteomes" id="UP000190080">
    <property type="component" value="Unassembled WGS sequence"/>
</dbReference>
<reference evidence="5 6" key="1">
    <citation type="submission" date="2017-03" db="EMBL/GenBank/DDBJ databases">
        <title>Genome sequence of Clostridium oryzae DSM 28571.</title>
        <authorList>
            <person name="Poehlein A."/>
            <person name="Daniel R."/>
        </authorList>
    </citation>
    <scope>NUCLEOTIDE SEQUENCE [LARGE SCALE GENOMIC DNA]</scope>
    <source>
        <strain evidence="5 6">DSM 28571</strain>
    </source>
</reference>
<dbReference type="PROSITE" id="PS50949">
    <property type="entry name" value="HTH_GNTR"/>
    <property type="match status" value="1"/>
</dbReference>
<dbReference type="EMBL" id="MZGV01000013">
    <property type="protein sequence ID" value="OPJ62752.1"/>
    <property type="molecule type" value="Genomic_DNA"/>
</dbReference>
<dbReference type="InterPro" id="IPR000524">
    <property type="entry name" value="Tscrpt_reg_HTH_GntR"/>
</dbReference>
<dbReference type="PANTHER" id="PTHR30146:SF109">
    <property type="entry name" value="HTH-TYPE TRANSCRIPTIONAL REGULATOR GALS"/>
    <property type="match status" value="1"/>
</dbReference>
<dbReference type="PANTHER" id="PTHR30146">
    <property type="entry name" value="LACI-RELATED TRANSCRIPTIONAL REPRESSOR"/>
    <property type="match status" value="1"/>
</dbReference>
<sequence length="360" mass="40383">MESVPLYKKIEDDLKNKITTGELAPGDQIPTELELSVLYNVSRITSKRALSDLENEHLIYRIQGKGSFVSKSGKLASGEQKSNDILFILPFPDNLGFGDYTKGIINCLKHTDYKLSIQPSAFINHDNLQSIICQYAGLILYPETSSSNLDTLFSIHLDEFPTVIIDKKLSGIDFNNVSADNFSGGYTAAEYLIKNNHTKIAFIATHEITHSTSVRDRYLGYLKAVHNYGLDFYSKNIYPDVFDKTTLEDYITDFLKYVSKNHITSVIAENDLCAIHLMKLAKNMGFDLPKDLSIVGFDNIQASAFVEPALTTISQDFEKMGFLAAELLLKDIESTSRSEKPSVISVDINLIERESVYKIN</sequence>